<feature type="domain" description="INTS4 8 helical bundle" evidence="5">
    <location>
        <begin position="605"/>
        <end position="803"/>
    </location>
</feature>
<dbReference type="InterPro" id="IPR016024">
    <property type="entry name" value="ARM-type_fold"/>
</dbReference>
<dbReference type="Gene3D" id="1.25.10.10">
    <property type="entry name" value="Leucine-rich Repeat Variant"/>
    <property type="match status" value="2"/>
</dbReference>
<sequence length="961" mass="106737">MAAVLKKRALAEFSQVLQEEPPKPLKKLCISKKPAPQRTVDVAEVLQSGSSSDVIMMLIQLSECLPTQSEEVQSVYKSLLEHFSNEKETTARAKLSSVLGQLVCRQGAPEPAAAVEDLAALLRAETSHAVLAALVDSLHCVGLHAPSDKRVQHKASQLARQALLDGNHRVQCKCLRLLSDLLPTDGRPEALTSLLSDYSRHQDPRVRTEAFQAMYRLHDRGLKLDVSLYEHVTTALNDDYESVRIAALKLVQVISHAYGNNFVQVRNSQEQIRLADDAFAKICQMVGDLSMSVRIEAASLMGTMGHVSLQFLEQTLDKKLMSNLRRKRSAHERQRESYESGEWSSGQRWADDAPREEVDAQSVSLMGSGACGAFVHGLEDEFLEVRLASLDSLCRLALQFPSFAAQSLDFIVDMFNDEIEEVRLKAIQCLGRISNQIVLREDQLETVLAVLEDSSMDIREALHEVLGGCCLSTKAGLKACVDALLDNLKRYPQDKRSLWRCLRLLGLRHPYLTLPLVPELLGIHAYFDLPEPDVEDPAYMSTLILVFNAAAGCPTMVPLFEEHTLRHYSYLKDSFPSLVPQLKLPNQQSSPSEGLASCSLAQSHSFLHQALERASAAELRHPAARQGWLETSIRDLQRLAEIEPQLTAAASCASLYLRCQLLFAKILSNKSWLNLSAASPLQSSTLKSLLEQLLQQTFVLQHQFLGLERAEEGALRQLRLRALALQLVVVIRGSNASALGLCEAFLEQLETLQGFLEVHNLQPDAFTAAMLREVDALEEPKPGAVARVLQPLLQAHACPTLRFCSAPTGAQQNAGLERIKQTRAVLYEPAGETDLPQKFTAGLVLAITLDAEIESVQDIRNVRVKVRYPDKQVQLILPRLADFRQLEDLKYRLYTTVLLSHGVWSEALHVEMGLVLDFADTEVHSKGAQRSGLGLRSEDHTIELCKPVRVYIAPKPIKRGL</sequence>
<dbReference type="PANTHER" id="PTHR20938:SF0">
    <property type="entry name" value="INTEGRATOR COMPLEX SUBUNIT 4"/>
    <property type="match status" value="1"/>
</dbReference>
<dbReference type="InterPro" id="IPR011989">
    <property type="entry name" value="ARM-like"/>
</dbReference>
<dbReference type="SUPFAM" id="SSF48371">
    <property type="entry name" value="ARM repeat"/>
    <property type="match status" value="2"/>
</dbReference>
<dbReference type="Pfam" id="PF02985">
    <property type="entry name" value="HEAT"/>
    <property type="match status" value="1"/>
</dbReference>
<reference evidence="7" key="1">
    <citation type="journal article" date="2016" name="Ticks Tick Borne Dis.">
        <title>De novo assembly and annotation of the salivary gland transcriptome of Rhipicephalus appendiculatus male and female ticks during blood feeding.</title>
        <authorList>
            <person name="de Castro M.H."/>
            <person name="de Klerk D."/>
            <person name="Pienaar R."/>
            <person name="Latif A.A."/>
            <person name="Rees D.J."/>
            <person name="Mans B.J."/>
        </authorList>
    </citation>
    <scope>NUCLEOTIDE SEQUENCE</scope>
    <source>
        <tissue evidence="7">Salivary glands</tissue>
    </source>
</reference>
<organism evidence="7">
    <name type="scientific">Rhipicephalus appendiculatus</name>
    <name type="common">Brown ear tick</name>
    <dbReference type="NCBI Taxonomy" id="34631"/>
    <lineage>
        <taxon>Eukaryota</taxon>
        <taxon>Metazoa</taxon>
        <taxon>Ecdysozoa</taxon>
        <taxon>Arthropoda</taxon>
        <taxon>Chelicerata</taxon>
        <taxon>Arachnida</taxon>
        <taxon>Acari</taxon>
        <taxon>Parasitiformes</taxon>
        <taxon>Ixodida</taxon>
        <taxon>Ixodoidea</taxon>
        <taxon>Ixodidae</taxon>
        <taxon>Rhipicephalinae</taxon>
        <taxon>Rhipicephalus</taxon>
        <taxon>Rhipicephalus</taxon>
    </lineage>
</organism>
<feature type="domain" description="Integrator complex subunit 4/Protein SIEL C-terminal Ig-like" evidence="6">
    <location>
        <begin position="826"/>
        <end position="956"/>
    </location>
</feature>
<evidence type="ECO:0000256" key="2">
    <source>
        <dbReference type="ARBA" id="ARBA00022737"/>
    </source>
</evidence>
<comment type="subcellular location">
    <subcellularLocation>
        <location evidence="1">Nucleus</location>
    </subcellularLocation>
</comment>
<dbReference type="AlphaFoldDB" id="A0A131Z4A6"/>
<dbReference type="PANTHER" id="PTHR20938">
    <property type="entry name" value="INTEGRATOR COMPLEX SUBUNIT 4"/>
    <property type="match status" value="1"/>
</dbReference>
<evidence type="ECO:0000259" key="6">
    <source>
        <dbReference type="Pfam" id="PF25458"/>
    </source>
</evidence>
<dbReference type="Pfam" id="PF24493">
    <property type="entry name" value="INTS4_8HBD"/>
    <property type="match status" value="1"/>
</dbReference>
<name>A0A131Z4A6_RHIAP</name>
<dbReference type="InterPro" id="IPR057412">
    <property type="entry name" value="INTS4_C"/>
</dbReference>
<protein>
    <submittedName>
        <fullName evidence="7">Integrator complex subunit 4</fullName>
    </submittedName>
</protein>
<dbReference type="InterPro" id="IPR056235">
    <property type="entry name" value="INTS4_8HBD"/>
</dbReference>
<evidence type="ECO:0000256" key="1">
    <source>
        <dbReference type="ARBA" id="ARBA00004123"/>
    </source>
</evidence>
<evidence type="ECO:0000313" key="7">
    <source>
        <dbReference type="EMBL" id="JAP85595.1"/>
    </source>
</evidence>
<dbReference type="GO" id="GO:0032039">
    <property type="term" value="C:integrator complex"/>
    <property type="evidence" value="ECO:0007669"/>
    <property type="project" value="TreeGrafter"/>
</dbReference>
<keyword evidence="3" id="KW-0539">Nucleus</keyword>
<feature type="region of interest" description="Disordered" evidence="4">
    <location>
        <begin position="327"/>
        <end position="351"/>
    </location>
</feature>
<dbReference type="Pfam" id="PF25458">
    <property type="entry name" value="INTS4_C"/>
    <property type="match status" value="1"/>
</dbReference>
<evidence type="ECO:0000259" key="5">
    <source>
        <dbReference type="Pfam" id="PF24493"/>
    </source>
</evidence>
<evidence type="ECO:0000256" key="3">
    <source>
        <dbReference type="ARBA" id="ARBA00023242"/>
    </source>
</evidence>
<dbReference type="InterPro" id="IPR000357">
    <property type="entry name" value="HEAT"/>
</dbReference>
<evidence type="ECO:0000256" key="4">
    <source>
        <dbReference type="SAM" id="MobiDB-lite"/>
    </source>
</evidence>
<accession>A0A131Z4A6</accession>
<proteinExistence type="predicted"/>
<dbReference type="EMBL" id="GEDV01002962">
    <property type="protein sequence ID" value="JAP85595.1"/>
    <property type="molecule type" value="Transcribed_RNA"/>
</dbReference>
<dbReference type="GO" id="GO:0016180">
    <property type="term" value="P:snRNA processing"/>
    <property type="evidence" value="ECO:0007669"/>
    <property type="project" value="TreeGrafter"/>
</dbReference>
<keyword evidence="2" id="KW-0677">Repeat</keyword>